<reference evidence="1" key="1">
    <citation type="submission" date="2022-11" db="EMBL/GenBank/DDBJ databases">
        <authorList>
            <person name="Somphong A."/>
            <person name="Phongsopitanun W."/>
        </authorList>
    </citation>
    <scope>NUCLEOTIDE SEQUENCE</scope>
    <source>
        <strain evidence="1">Pm04-4</strain>
    </source>
</reference>
<accession>A0ABT4BCJ7</accession>
<gene>
    <name evidence="1" type="ORF">OWR29_40180</name>
</gene>
<dbReference type="RefSeq" id="WP_267568819.1">
    <property type="nucleotide sequence ID" value="NZ_JAPNTZ010000019.1"/>
</dbReference>
<sequence>MSDGWEVTVYYTAVEEFHDGEPEEVTGCRKLDCSNGDDSLGTYPEDFVQAVQDEGTGRTASGRYLNWSYDVGFWLDSQPRSSDGRALVPFVSAAADPGVLPHGTRFAITACGHQDDGSALPAVTCAALRRASWLITDEFTPGLGGNRHIDAYIGPETGPGFTGSDWYVTLHGARLTIG</sequence>
<evidence type="ECO:0000313" key="1">
    <source>
        <dbReference type="EMBL" id="MCY1144249.1"/>
    </source>
</evidence>
<dbReference type="Proteomes" id="UP001151002">
    <property type="component" value="Unassembled WGS sequence"/>
</dbReference>
<comment type="caution">
    <text evidence="1">The sequence shown here is derived from an EMBL/GenBank/DDBJ whole genome shotgun (WGS) entry which is preliminary data.</text>
</comment>
<keyword evidence="2" id="KW-1185">Reference proteome</keyword>
<dbReference type="EMBL" id="JAPNTZ010000019">
    <property type="protein sequence ID" value="MCY1144249.1"/>
    <property type="molecule type" value="Genomic_DNA"/>
</dbReference>
<organism evidence="1 2">
    <name type="scientific">Paractinoplanes pyxinae</name>
    <dbReference type="NCBI Taxonomy" id="2997416"/>
    <lineage>
        <taxon>Bacteria</taxon>
        <taxon>Bacillati</taxon>
        <taxon>Actinomycetota</taxon>
        <taxon>Actinomycetes</taxon>
        <taxon>Micromonosporales</taxon>
        <taxon>Micromonosporaceae</taxon>
        <taxon>Paractinoplanes</taxon>
    </lineage>
</organism>
<protein>
    <submittedName>
        <fullName evidence="1">Uncharacterized protein</fullName>
    </submittedName>
</protein>
<evidence type="ECO:0000313" key="2">
    <source>
        <dbReference type="Proteomes" id="UP001151002"/>
    </source>
</evidence>
<proteinExistence type="predicted"/>
<name>A0ABT4BCJ7_9ACTN</name>